<organism evidence="2 3">
    <name type="scientific">Trichoplax adhaerens</name>
    <name type="common">Trichoplax reptans</name>
    <dbReference type="NCBI Taxonomy" id="10228"/>
    <lineage>
        <taxon>Eukaryota</taxon>
        <taxon>Metazoa</taxon>
        <taxon>Placozoa</taxon>
        <taxon>Uniplacotomia</taxon>
        <taxon>Trichoplacea</taxon>
        <taxon>Trichoplacidae</taxon>
        <taxon>Trichoplax</taxon>
    </lineage>
</organism>
<feature type="region of interest" description="Disordered" evidence="1">
    <location>
        <begin position="345"/>
        <end position="422"/>
    </location>
</feature>
<dbReference type="HOGENOM" id="CLU_492040_0_0_1"/>
<proteinExistence type="predicted"/>
<feature type="compositionally biased region" description="Basic and acidic residues" evidence="1">
    <location>
        <begin position="55"/>
        <end position="73"/>
    </location>
</feature>
<dbReference type="InParanoid" id="B3RZL9"/>
<dbReference type="CTD" id="6754598"/>
<dbReference type="AlphaFoldDB" id="B3RZL9"/>
<evidence type="ECO:0000256" key="1">
    <source>
        <dbReference type="SAM" id="MobiDB-lite"/>
    </source>
</evidence>
<protein>
    <submittedName>
        <fullName evidence="2">Uncharacterized protein</fullName>
    </submittedName>
</protein>
<feature type="region of interest" description="Disordered" evidence="1">
    <location>
        <begin position="118"/>
        <end position="217"/>
    </location>
</feature>
<dbReference type="RefSeq" id="XP_002113758.1">
    <property type="nucleotide sequence ID" value="XM_002113722.1"/>
</dbReference>
<dbReference type="KEGG" id="tad:TRIADDRAFT_57504"/>
<accession>B3RZL9</accession>
<name>B3RZL9_TRIAD</name>
<gene>
    <name evidence="2" type="ORF">TRIADDRAFT_57504</name>
</gene>
<feature type="region of interest" description="Disordered" evidence="1">
    <location>
        <begin position="231"/>
        <end position="304"/>
    </location>
</feature>
<reference evidence="2 3" key="1">
    <citation type="journal article" date="2008" name="Nature">
        <title>The Trichoplax genome and the nature of placozoans.</title>
        <authorList>
            <person name="Srivastava M."/>
            <person name="Begovic E."/>
            <person name="Chapman J."/>
            <person name="Putnam N.H."/>
            <person name="Hellsten U."/>
            <person name="Kawashima T."/>
            <person name="Kuo A."/>
            <person name="Mitros T."/>
            <person name="Salamov A."/>
            <person name="Carpenter M.L."/>
            <person name="Signorovitch A.Y."/>
            <person name="Moreno M.A."/>
            <person name="Kamm K."/>
            <person name="Grimwood J."/>
            <person name="Schmutz J."/>
            <person name="Shapiro H."/>
            <person name="Grigoriev I.V."/>
            <person name="Buss L.W."/>
            <person name="Schierwater B."/>
            <person name="Dellaporta S.L."/>
            <person name="Rokhsar D.S."/>
        </authorList>
    </citation>
    <scope>NUCLEOTIDE SEQUENCE [LARGE SCALE GENOMIC DNA]</scope>
    <source>
        <strain evidence="2 3">Grell-BS-1999</strain>
    </source>
</reference>
<feature type="compositionally biased region" description="Polar residues" evidence="1">
    <location>
        <begin position="232"/>
        <end position="244"/>
    </location>
</feature>
<feature type="region of interest" description="Disordered" evidence="1">
    <location>
        <begin position="516"/>
        <end position="554"/>
    </location>
</feature>
<dbReference type="Proteomes" id="UP000009022">
    <property type="component" value="Unassembled WGS sequence"/>
</dbReference>
<feature type="compositionally biased region" description="Low complexity" evidence="1">
    <location>
        <begin position="270"/>
        <end position="286"/>
    </location>
</feature>
<feature type="region of interest" description="Disordered" evidence="1">
    <location>
        <begin position="55"/>
        <end position="86"/>
    </location>
</feature>
<evidence type="ECO:0000313" key="2">
    <source>
        <dbReference type="EMBL" id="EDV24232.1"/>
    </source>
</evidence>
<dbReference type="EMBL" id="DS985246">
    <property type="protein sequence ID" value="EDV24232.1"/>
    <property type="molecule type" value="Genomic_DNA"/>
</dbReference>
<feature type="compositionally biased region" description="Polar residues" evidence="1">
    <location>
        <begin position="348"/>
        <end position="362"/>
    </location>
</feature>
<feature type="compositionally biased region" description="Low complexity" evidence="1">
    <location>
        <begin position="150"/>
        <end position="164"/>
    </location>
</feature>
<dbReference type="GeneID" id="6754598"/>
<feature type="compositionally biased region" description="Polar residues" evidence="1">
    <location>
        <begin position="406"/>
        <end position="421"/>
    </location>
</feature>
<feature type="compositionally biased region" description="Low complexity" evidence="1">
    <location>
        <begin position="127"/>
        <end position="143"/>
    </location>
</feature>
<feature type="compositionally biased region" description="Low complexity" evidence="1">
    <location>
        <begin position="196"/>
        <end position="206"/>
    </location>
</feature>
<feature type="compositionally biased region" description="Basic and acidic residues" evidence="1">
    <location>
        <begin position="530"/>
        <end position="540"/>
    </location>
</feature>
<sequence length="554" mass="63984">MIYYIDKLRRKNDKINKPLGRLRFSVIKLTLRSGHKRSDKSQEKSMYYNRGGNHLKEYRSASPRSDKYCRDDVTPDSQYNPTHIRDDVIDHRMAQELQDQELARMLWKQEIQLARRRHEHEYRRTHSNNSNNSNKYNHNGNVNPHDKRSPSSSSSQYSDSPSQSNVIAQPVSGGFAANSSGNDDHRQHRNHRRNGNQRMYYDNGNNGHDGGQSYYDNHSNKQYRYRKEYPEFQTSDRSSNSDFQGSEDGDIHHGMSDIDWNPMKHRPRRQAQSDSSQSQDNSFESSNRTHLPKQFRNEFIPRSQFITEENNREYDLSSRFRNSDGGKRWDMNRKAASKLHRQNHEFPLNSSHNMPVSNTVNDFRSPIPHNNDHHAQRSIHLPNGKATKQEKAQSNGVNGYSRDDPSTPNGRNQPSKAINNSDEFEHEYEIVEPEDINSIVTRNIQGPQKTTSNVLAAIDPTVNKYGVAISDRPNNLDYENSKKKQFAVRQIVSREDAIAMLQAGSPVLSQQLVVAKRRVSPSKTNSSPLGDDRPKSKVKEFFQNLNHKKGKTSK</sequence>
<evidence type="ECO:0000313" key="3">
    <source>
        <dbReference type="Proteomes" id="UP000009022"/>
    </source>
</evidence>
<keyword evidence="3" id="KW-1185">Reference proteome</keyword>